<feature type="non-terminal residue" evidence="2">
    <location>
        <position position="1"/>
    </location>
</feature>
<comment type="caution">
    <text evidence="2">The sequence shown here is derived from an EMBL/GenBank/DDBJ whole genome shotgun (WGS) entry which is preliminary data.</text>
</comment>
<protein>
    <submittedName>
        <fullName evidence="2">Uncharacterized protein</fullName>
    </submittedName>
</protein>
<accession>A0AAV5X257</accession>
<feature type="non-terminal residue" evidence="2">
    <location>
        <position position="91"/>
    </location>
</feature>
<evidence type="ECO:0000313" key="3">
    <source>
        <dbReference type="Proteomes" id="UP001432322"/>
    </source>
</evidence>
<proteinExistence type="predicted"/>
<sequence length="91" mass="10651">LQTEGEDEFNFNPQNTQPPVTSSYGYSQYSRNESLSQNESREESEEKRAMWELVQRQTMQDYTTICASLQIPLNIDAWTPDQSARWILSRV</sequence>
<evidence type="ECO:0000313" key="2">
    <source>
        <dbReference type="EMBL" id="GMT36207.1"/>
    </source>
</evidence>
<organism evidence="2 3">
    <name type="scientific">Pristionchus fissidentatus</name>
    <dbReference type="NCBI Taxonomy" id="1538716"/>
    <lineage>
        <taxon>Eukaryota</taxon>
        <taxon>Metazoa</taxon>
        <taxon>Ecdysozoa</taxon>
        <taxon>Nematoda</taxon>
        <taxon>Chromadorea</taxon>
        <taxon>Rhabditida</taxon>
        <taxon>Rhabditina</taxon>
        <taxon>Diplogasteromorpha</taxon>
        <taxon>Diplogasteroidea</taxon>
        <taxon>Neodiplogasteridae</taxon>
        <taxon>Pristionchus</taxon>
    </lineage>
</organism>
<gene>
    <name evidence="2" type="ORF">PFISCL1PPCAC_27504</name>
</gene>
<evidence type="ECO:0000256" key="1">
    <source>
        <dbReference type="SAM" id="MobiDB-lite"/>
    </source>
</evidence>
<name>A0AAV5X257_9BILA</name>
<feature type="compositionally biased region" description="Polar residues" evidence="1">
    <location>
        <begin position="11"/>
        <end position="38"/>
    </location>
</feature>
<reference evidence="2" key="1">
    <citation type="submission" date="2023-10" db="EMBL/GenBank/DDBJ databases">
        <title>Genome assembly of Pristionchus species.</title>
        <authorList>
            <person name="Yoshida K."/>
            <person name="Sommer R.J."/>
        </authorList>
    </citation>
    <scope>NUCLEOTIDE SEQUENCE</scope>
    <source>
        <strain evidence="2">RS5133</strain>
    </source>
</reference>
<dbReference type="Proteomes" id="UP001432322">
    <property type="component" value="Unassembled WGS sequence"/>
</dbReference>
<dbReference type="EMBL" id="BTSY01000007">
    <property type="protein sequence ID" value="GMT36207.1"/>
    <property type="molecule type" value="Genomic_DNA"/>
</dbReference>
<feature type="region of interest" description="Disordered" evidence="1">
    <location>
        <begin position="1"/>
        <end position="46"/>
    </location>
</feature>
<dbReference type="AlphaFoldDB" id="A0AAV5X257"/>
<keyword evidence="3" id="KW-1185">Reference proteome</keyword>